<dbReference type="PANTHER" id="PTHR24305:SF210">
    <property type="entry name" value="CYTOCHROME P450 MONOOXYGENASE ASQL-RELATED"/>
    <property type="match status" value="1"/>
</dbReference>
<name>A0A9Q9ALY4_9PEZI</name>
<sequence>MSYYVYVGTLPQALHEQHNIYGKEIRVAPDEISITDSRAWKEVYTAKQEFPKDPRKIQYPPNGSHSILTGPREEHARFRRLLSHAFSDKGLREQEPRIKQYVDLRVNRLSEQADGTTSVDIVDWYTCAVFDVIGELAWGESFQGLEERRVHEWIPAILGNLKYITQSVICREYGLSRLIPFFTDPALLEGRKKNFMLASQLTKKRAAYGGEPRGDFWDQVLIKSEGDNASGEGMSIAEMTNNAGVLVLGGAETSATTLRAATYLLLKHPDVMERLLEENRTTFKTDDEINVYSVARLPYMLAVIDETMRIFPAVPDQLQRIPPASGGIVLGKWIPENTAIHLCQYAMNHDSTNFTYPHEFCPERWLPDAPEEFAHDDKQAFQPFVIGSWNCIGSNLAYAEMRLMLASVLFNFDIELDAERTGDWLDQKNYGAWFKKPLHVKLSTVQRT</sequence>
<comment type="similarity">
    <text evidence="2">Belongs to the cytochrome P450 family.</text>
</comment>
<evidence type="ECO:0000256" key="6">
    <source>
        <dbReference type="PIRSR" id="PIRSR602401-1"/>
    </source>
</evidence>
<dbReference type="AlphaFoldDB" id="A0A9Q9ALY4"/>
<dbReference type="InterPro" id="IPR036396">
    <property type="entry name" value="Cyt_P450_sf"/>
</dbReference>
<keyword evidence="5 6" id="KW-0408">Iron</keyword>
<dbReference type="PRINTS" id="PR00385">
    <property type="entry name" value="P450"/>
</dbReference>
<feature type="binding site" description="axial binding residue" evidence="6">
    <location>
        <position position="391"/>
    </location>
    <ligand>
        <name>heme</name>
        <dbReference type="ChEBI" id="CHEBI:30413"/>
    </ligand>
    <ligandPart>
        <name>Fe</name>
        <dbReference type="ChEBI" id="CHEBI:18248"/>
    </ligandPart>
</feature>
<dbReference type="InterPro" id="IPR050121">
    <property type="entry name" value="Cytochrome_P450_monoxygenase"/>
</dbReference>
<evidence type="ECO:0000256" key="4">
    <source>
        <dbReference type="ARBA" id="ARBA00022723"/>
    </source>
</evidence>
<accession>A0A9Q9ALY4</accession>
<dbReference type="GO" id="GO:0005506">
    <property type="term" value="F:iron ion binding"/>
    <property type="evidence" value="ECO:0007669"/>
    <property type="project" value="InterPro"/>
</dbReference>
<organism evidence="7 8">
    <name type="scientific">Septoria linicola</name>
    <dbReference type="NCBI Taxonomy" id="215465"/>
    <lineage>
        <taxon>Eukaryota</taxon>
        <taxon>Fungi</taxon>
        <taxon>Dikarya</taxon>
        <taxon>Ascomycota</taxon>
        <taxon>Pezizomycotina</taxon>
        <taxon>Dothideomycetes</taxon>
        <taxon>Dothideomycetidae</taxon>
        <taxon>Mycosphaerellales</taxon>
        <taxon>Mycosphaerellaceae</taxon>
        <taxon>Septoria</taxon>
    </lineage>
</organism>
<dbReference type="SUPFAM" id="SSF48264">
    <property type="entry name" value="Cytochrome P450"/>
    <property type="match status" value="1"/>
</dbReference>
<dbReference type="Proteomes" id="UP001056384">
    <property type="component" value="Chromosome 1"/>
</dbReference>
<reference evidence="7" key="1">
    <citation type="submission" date="2022-06" db="EMBL/GenBank/DDBJ databases">
        <title>Complete genome sequences of two strains of the flax pathogen Septoria linicola.</title>
        <authorList>
            <person name="Lapalu N."/>
            <person name="Simon A."/>
            <person name="Demenou B."/>
            <person name="Paumier D."/>
            <person name="Guillot M.-P."/>
            <person name="Gout L."/>
            <person name="Valade R."/>
        </authorList>
    </citation>
    <scope>NUCLEOTIDE SEQUENCE</scope>
    <source>
        <strain evidence="7">SE15195</strain>
    </source>
</reference>
<dbReference type="Gene3D" id="1.10.630.10">
    <property type="entry name" value="Cytochrome P450"/>
    <property type="match status" value="1"/>
</dbReference>
<evidence type="ECO:0000256" key="3">
    <source>
        <dbReference type="ARBA" id="ARBA00022617"/>
    </source>
</evidence>
<evidence type="ECO:0000256" key="1">
    <source>
        <dbReference type="ARBA" id="ARBA00001971"/>
    </source>
</evidence>
<dbReference type="CDD" id="cd11058">
    <property type="entry name" value="CYP60B-like"/>
    <property type="match status" value="1"/>
</dbReference>
<keyword evidence="3 6" id="KW-0349">Heme</keyword>
<gene>
    <name evidence="7" type="ORF">Slin15195_G016700</name>
</gene>
<dbReference type="PANTHER" id="PTHR24305">
    <property type="entry name" value="CYTOCHROME P450"/>
    <property type="match status" value="1"/>
</dbReference>
<protein>
    <submittedName>
        <fullName evidence="7">Cytochrome P450</fullName>
    </submittedName>
</protein>
<evidence type="ECO:0000256" key="2">
    <source>
        <dbReference type="ARBA" id="ARBA00010617"/>
    </source>
</evidence>
<keyword evidence="8" id="KW-1185">Reference proteome</keyword>
<keyword evidence="4 6" id="KW-0479">Metal-binding</keyword>
<dbReference type="InterPro" id="IPR002401">
    <property type="entry name" value="Cyt_P450_E_grp-I"/>
</dbReference>
<dbReference type="InterPro" id="IPR001128">
    <property type="entry name" value="Cyt_P450"/>
</dbReference>
<dbReference type="EMBL" id="CP099418">
    <property type="protein sequence ID" value="USW48351.1"/>
    <property type="molecule type" value="Genomic_DNA"/>
</dbReference>
<evidence type="ECO:0000313" key="8">
    <source>
        <dbReference type="Proteomes" id="UP001056384"/>
    </source>
</evidence>
<comment type="cofactor">
    <cofactor evidence="1 6">
        <name>heme</name>
        <dbReference type="ChEBI" id="CHEBI:30413"/>
    </cofactor>
</comment>
<dbReference type="PRINTS" id="PR00463">
    <property type="entry name" value="EP450I"/>
</dbReference>
<proteinExistence type="inferred from homology"/>
<dbReference type="GO" id="GO:0004497">
    <property type="term" value="F:monooxygenase activity"/>
    <property type="evidence" value="ECO:0007669"/>
    <property type="project" value="InterPro"/>
</dbReference>
<evidence type="ECO:0000313" key="7">
    <source>
        <dbReference type="EMBL" id="USW48351.1"/>
    </source>
</evidence>
<dbReference type="GO" id="GO:0020037">
    <property type="term" value="F:heme binding"/>
    <property type="evidence" value="ECO:0007669"/>
    <property type="project" value="InterPro"/>
</dbReference>
<dbReference type="Pfam" id="PF00067">
    <property type="entry name" value="p450"/>
    <property type="match status" value="1"/>
</dbReference>
<evidence type="ECO:0000256" key="5">
    <source>
        <dbReference type="ARBA" id="ARBA00023004"/>
    </source>
</evidence>
<dbReference type="GO" id="GO:0016705">
    <property type="term" value="F:oxidoreductase activity, acting on paired donors, with incorporation or reduction of molecular oxygen"/>
    <property type="evidence" value="ECO:0007669"/>
    <property type="project" value="InterPro"/>
</dbReference>